<sequence>MDRRKDIEDILPKRCPYRIPDGYFSAMEDELARKIKASDEFQRNSLLAKLKPAIALAATFAIVFGLGFGVMNLTKGLGKAEYTTELASEMDNIVEQELEGASLVETLENFYGQREQDDTLAINTGLAEEFIDDYLLSEISLVSLLSFE</sequence>
<reference evidence="2" key="2">
    <citation type="journal article" date="2021" name="PeerJ">
        <title>Extensive microbial diversity within the chicken gut microbiome revealed by metagenomics and culture.</title>
        <authorList>
            <person name="Gilroy R."/>
            <person name="Ravi A."/>
            <person name="Getino M."/>
            <person name="Pursley I."/>
            <person name="Horton D.L."/>
            <person name="Alikhan N.F."/>
            <person name="Baker D."/>
            <person name="Gharbi K."/>
            <person name="Hall N."/>
            <person name="Watson M."/>
            <person name="Adriaenssens E.M."/>
            <person name="Foster-Nyarko E."/>
            <person name="Jarju S."/>
            <person name="Secka A."/>
            <person name="Antonio M."/>
            <person name="Oren A."/>
            <person name="Chaudhuri R.R."/>
            <person name="La Ragione R."/>
            <person name="Hildebrand F."/>
            <person name="Pallen M.J."/>
        </authorList>
    </citation>
    <scope>NUCLEOTIDE SEQUENCE</scope>
    <source>
        <strain evidence="2">15467</strain>
    </source>
</reference>
<organism evidence="2 3">
    <name type="scientific">Candidatus Egerieousia excrementavium</name>
    <dbReference type="NCBI Taxonomy" id="2840778"/>
    <lineage>
        <taxon>Bacteria</taxon>
        <taxon>Pseudomonadati</taxon>
        <taxon>Bacteroidota</taxon>
        <taxon>Bacteroidia</taxon>
        <taxon>Bacteroidales</taxon>
        <taxon>Candidatus Egerieousia</taxon>
    </lineage>
</organism>
<evidence type="ECO:0000256" key="1">
    <source>
        <dbReference type="SAM" id="Phobius"/>
    </source>
</evidence>
<evidence type="ECO:0000313" key="3">
    <source>
        <dbReference type="Proteomes" id="UP000823635"/>
    </source>
</evidence>
<proteinExistence type="predicted"/>
<dbReference type="AlphaFoldDB" id="A0A9D9GYF1"/>
<keyword evidence="1" id="KW-0472">Membrane</keyword>
<accession>A0A9D9GYF1</accession>
<reference evidence="2" key="1">
    <citation type="submission" date="2020-10" db="EMBL/GenBank/DDBJ databases">
        <authorList>
            <person name="Gilroy R."/>
        </authorList>
    </citation>
    <scope>NUCLEOTIDE SEQUENCE</scope>
    <source>
        <strain evidence="2">15467</strain>
    </source>
</reference>
<gene>
    <name evidence="2" type="ORF">IAC68_05575</name>
</gene>
<dbReference type="Proteomes" id="UP000823635">
    <property type="component" value="Unassembled WGS sequence"/>
</dbReference>
<keyword evidence="1" id="KW-0812">Transmembrane</keyword>
<feature type="transmembrane region" description="Helical" evidence="1">
    <location>
        <begin position="53"/>
        <end position="73"/>
    </location>
</feature>
<name>A0A9D9GYF1_9BACT</name>
<evidence type="ECO:0000313" key="2">
    <source>
        <dbReference type="EMBL" id="MBO8429379.1"/>
    </source>
</evidence>
<keyword evidence="1" id="KW-1133">Transmembrane helix</keyword>
<dbReference type="EMBL" id="JADINB010000126">
    <property type="protein sequence ID" value="MBO8429379.1"/>
    <property type="molecule type" value="Genomic_DNA"/>
</dbReference>
<protein>
    <submittedName>
        <fullName evidence="2">Uncharacterized protein</fullName>
    </submittedName>
</protein>
<comment type="caution">
    <text evidence="2">The sequence shown here is derived from an EMBL/GenBank/DDBJ whole genome shotgun (WGS) entry which is preliminary data.</text>
</comment>